<dbReference type="AlphaFoldDB" id="A0A1Y1YT82"/>
<dbReference type="GO" id="GO:0000324">
    <property type="term" value="C:fungal-type vacuole"/>
    <property type="evidence" value="ECO:0007669"/>
    <property type="project" value="TreeGrafter"/>
</dbReference>
<evidence type="ECO:0000256" key="3">
    <source>
        <dbReference type="ARBA" id="ARBA00022670"/>
    </source>
</evidence>
<evidence type="ECO:0000256" key="1">
    <source>
        <dbReference type="ARBA" id="ARBA00009431"/>
    </source>
</evidence>
<dbReference type="PROSITE" id="PS00131">
    <property type="entry name" value="CARBOXYPEPT_SER_SER"/>
    <property type="match status" value="1"/>
</dbReference>
<dbReference type="PRINTS" id="PR00724">
    <property type="entry name" value="CRBOXYPTASEC"/>
</dbReference>
<keyword evidence="6" id="KW-0325">Glycoprotein</keyword>
<keyword evidence="3 7" id="KW-0645">Protease</keyword>
<dbReference type="GO" id="GO:0006508">
    <property type="term" value="P:proteolysis"/>
    <property type="evidence" value="ECO:0007669"/>
    <property type="project" value="UniProtKB-KW"/>
</dbReference>
<proteinExistence type="inferred from homology"/>
<evidence type="ECO:0000256" key="5">
    <source>
        <dbReference type="ARBA" id="ARBA00022801"/>
    </source>
</evidence>
<organism evidence="8 9">
    <name type="scientific">Basidiobolus meristosporus CBS 931.73</name>
    <dbReference type="NCBI Taxonomy" id="1314790"/>
    <lineage>
        <taxon>Eukaryota</taxon>
        <taxon>Fungi</taxon>
        <taxon>Fungi incertae sedis</taxon>
        <taxon>Zoopagomycota</taxon>
        <taxon>Entomophthoromycotina</taxon>
        <taxon>Basidiobolomycetes</taxon>
        <taxon>Basidiobolales</taxon>
        <taxon>Basidiobolaceae</taxon>
        <taxon>Basidiobolus</taxon>
    </lineage>
</organism>
<evidence type="ECO:0000256" key="6">
    <source>
        <dbReference type="ARBA" id="ARBA00023180"/>
    </source>
</evidence>
<evidence type="ECO:0000313" key="9">
    <source>
        <dbReference type="Proteomes" id="UP000193498"/>
    </source>
</evidence>
<protein>
    <recommendedName>
        <fullName evidence="7">Carboxypeptidase</fullName>
        <ecNumber evidence="7">3.4.16.-</ecNumber>
    </recommendedName>
</protein>
<reference evidence="8 9" key="1">
    <citation type="submission" date="2016-07" db="EMBL/GenBank/DDBJ databases">
        <title>Pervasive Adenine N6-methylation of Active Genes in Fungi.</title>
        <authorList>
            <consortium name="DOE Joint Genome Institute"/>
            <person name="Mondo S.J."/>
            <person name="Dannebaum R.O."/>
            <person name="Kuo R.C."/>
            <person name="Labutti K."/>
            <person name="Haridas S."/>
            <person name="Kuo A."/>
            <person name="Salamov A."/>
            <person name="Ahrendt S.R."/>
            <person name="Lipzen A."/>
            <person name="Sullivan W."/>
            <person name="Andreopoulos W.B."/>
            <person name="Clum A."/>
            <person name="Lindquist E."/>
            <person name="Daum C."/>
            <person name="Ramamoorthy G.K."/>
            <person name="Gryganskyi A."/>
            <person name="Culley D."/>
            <person name="Magnuson J.K."/>
            <person name="James T.Y."/>
            <person name="O'Malley M.A."/>
            <person name="Stajich J.E."/>
            <person name="Spatafora J.W."/>
            <person name="Visel A."/>
            <person name="Grigoriev I.V."/>
        </authorList>
    </citation>
    <scope>NUCLEOTIDE SEQUENCE [LARGE SCALE GENOMIC DNA]</scope>
    <source>
        <strain evidence="8 9">CBS 931.73</strain>
    </source>
</reference>
<dbReference type="InterPro" id="IPR033124">
    <property type="entry name" value="Ser_caboxypep_his_AS"/>
</dbReference>
<dbReference type="PANTHER" id="PTHR11802:SF113">
    <property type="entry name" value="SERINE CARBOXYPEPTIDASE CTSA-4.1"/>
    <property type="match status" value="1"/>
</dbReference>
<dbReference type="Pfam" id="PF00450">
    <property type="entry name" value="Peptidase_S10"/>
    <property type="match status" value="1"/>
</dbReference>
<comment type="similarity">
    <text evidence="1 7">Belongs to the peptidase S10 family.</text>
</comment>
<evidence type="ECO:0000313" key="8">
    <source>
        <dbReference type="EMBL" id="ORY01253.1"/>
    </source>
</evidence>
<sequence length="470" mass="52911">MFFKCPLLVSTLLFSWAISALALPTKTQSPSATYDIGWAHYTHQDYPDFQLRVKEPKLCDPSVKQVSGYLDLSDDQHFFFWFFESRSSPETDPLVLWLNGGPGCSSLLGLLMELGPCRADPSGNGTNLNPNSWNTKANMIFLDQPFGTGFSYGENLTTSVQGADRVQAFLSLFLQAYPKYKELDFHVTGESYGGHYVPAVGNAIHQANKQASKEKDKINLKSIAIGNGLINPLIQYKYYSTMACNSTYPAILKQSTCSQMDSLYPKCAKMISSCYANRDSHTCASAFTYCDGILNRFDEAKHVNIYDVRQKCPTQDQCYPTEEGLIKWLNNSEIEQELGADRGMYAECDDGVYNRYTMVSGDWMYPYFEVIPSLLEDGIRVLIYAGDADFICNWYGNKAWTLDLDWSGKSDFNKAKDHPWNNGNTPAGEVRNSGNFTFLRVFGAGHMVPYNQPENALDMINRWLSNQPFA</sequence>
<dbReference type="SUPFAM" id="SSF53474">
    <property type="entry name" value="alpha/beta-Hydrolases"/>
    <property type="match status" value="1"/>
</dbReference>
<comment type="caution">
    <text evidence="8">The sequence shown here is derived from an EMBL/GenBank/DDBJ whole genome shotgun (WGS) entry which is preliminary data.</text>
</comment>
<accession>A0A1Y1YT82</accession>
<dbReference type="OrthoDB" id="443318at2759"/>
<dbReference type="PANTHER" id="PTHR11802">
    <property type="entry name" value="SERINE PROTEASE FAMILY S10 SERINE CARBOXYPEPTIDASE"/>
    <property type="match status" value="1"/>
</dbReference>
<keyword evidence="5 7" id="KW-0378">Hydrolase</keyword>
<dbReference type="PROSITE" id="PS00560">
    <property type="entry name" value="CARBOXYPEPT_SER_HIS"/>
    <property type="match status" value="1"/>
</dbReference>
<keyword evidence="2 7" id="KW-0121">Carboxypeptidase</keyword>
<dbReference type="Proteomes" id="UP000193498">
    <property type="component" value="Unassembled WGS sequence"/>
</dbReference>
<dbReference type="InterPro" id="IPR001563">
    <property type="entry name" value="Peptidase_S10"/>
</dbReference>
<feature type="signal peptide" evidence="7">
    <location>
        <begin position="1"/>
        <end position="22"/>
    </location>
</feature>
<dbReference type="InterPro" id="IPR029058">
    <property type="entry name" value="AB_hydrolase_fold"/>
</dbReference>
<evidence type="ECO:0000256" key="2">
    <source>
        <dbReference type="ARBA" id="ARBA00022645"/>
    </source>
</evidence>
<keyword evidence="9" id="KW-1185">Reference proteome</keyword>
<dbReference type="EMBL" id="MCFE01000072">
    <property type="protein sequence ID" value="ORY01253.1"/>
    <property type="molecule type" value="Genomic_DNA"/>
</dbReference>
<dbReference type="InParanoid" id="A0A1Y1YT82"/>
<dbReference type="STRING" id="1314790.A0A1Y1YT82"/>
<feature type="chain" id="PRO_5011821917" description="Carboxypeptidase" evidence="7">
    <location>
        <begin position="23"/>
        <end position="470"/>
    </location>
</feature>
<dbReference type="Gene3D" id="1.10.287.410">
    <property type="match status" value="1"/>
</dbReference>
<evidence type="ECO:0000256" key="7">
    <source>
        <dbReference type="RuleBase" id="RU361156"/>
    </source>
</evidence>
<dbReference type="GO" id="GO:0004185">
    <property type="term" value="F:serine-type carboxypeptidase activity"/>
    <property type="evidence" value="ECO:0007669"/>
    <property type="project" value="UniProtKB-UniRule"/>
</dbReference>
<dbReference type="EC" id="3.4.16.-" evidence="7"/>
<dbReference type="Gene3D" id="3.40.50.1820">
    <property type="entry name" value="alpha/beta hydrolase"/>
    <property type="match status" value="1"/>
</dbReference>
<evidence type="ECO:0000256" key="4">
    <source>
        <dbReference type="ARBA" id="ARBA00022729"/>
    </source>
</evidence>
<gene>
    <name evidence="8" type="ORF">K493DRAFT_298491</name>
</gene>
<name>A0A1Y1YT82_9FUNG</name>
<dbReference type="InterPro" id="IPR018202">
    <property type="entry name" value="Ser_caboxypep_ser_AS"/>
</dbReference>
<keyword evidence="4 7" id="KW-0732">Signal</keyword>